<name>A0A0C6FXM4_9HYPH</name>
<geneLocation type="plasmid" evidence="2">
    <name>pMaq22A_3p DNA</name>
</geneLocation>
<dbReference type="OrthoDB" id="9809813at2"/>
<reference evidence="2" key="2">
    <citation type="submission" date="2015-01" db="EMBL/GenBank/DDBJ databases">
        <title>Complete genome sequence of Methylobacterium aquaticum strain 22A.</title>
        <authorList>
            <person name="Tani A."/>
            <person name="Ogura Y."/>
            <person name="Hayashi T."/>
        </authorList>
    </citation>
    <scope>NUCLEOTIDE SEQUENCE [LARGE SCALE GENOMIC DNA]</scope>
    <source>
        <strain evidence="2">MA-22A</strain>
        <plasmid evidence="2">Plasmid pMaq22A_3p DNA</plasmid>
    </source>
</reference>
<dbReference type="KEGG" id="maqu:Maq22A_3p50340"/>
<dbReference type="RefSeq" id="WP_060851363.1">
    <property type="nucleotide sequence ID" value="NZ_AP014707.1"/>
</dbReference>
<accession>A0A0C6FXM4</accession>
<dbReference type="EMBL" id="AP014707">
    <property type="protein sequence ID" value="BAQ50319.1"/>
    <property type="molecule type" value="Genomic_DNA"/>
</dbReference>
<gene>
    <name evidence="1" type="ORF">Maq22A_3p50340</name>
</gene>
<proteinExistence type="predicted"/>
<dbReference type="PATRIC" id="fig|270351.10.peg.7505"/>
<protein>
    <submittedName>
        <fullName evidence="1">Uncharacterized protein</fullName>
    </submittedName>
</protein>
<evidence type="ECO:0000313" key="2">
    <source>
        <dbReference type="Proteomes" id="UP000061432"/>
    </source>
</evidence>
<sequence>MFQLSATPAIYRPDGFEFQPLDPDKIVKRTSATTMHEMREALDAFVEELPGTKSFIVFGHWPRVAGKPPRGFKAACDRNEFTRHVKREHTRTGD</sequence>
<keyword evidence="1" id="KW-0614">Plasmid</keyword>
<reference evidence="1 2" key="1">
    <citation type="journal article" date="2015" name="Genome Announc.">
        <title>Complete Genome Sequence of Methylobacterium aquaticum Strain 22A, Isolated from Racomitrium japonicum Moss.</title>
        <authorList>
            <person name="Tani A."/>
            <person name="Ogura Y."/>
            <person name="Hayashi T."/>
            <person name="Kimbara K."/>
        </authorList>
    </citation>
    <scope>NUCLEOTIDE SEQUENCE [LARGE SCALE GENOMIC DNA]</scope>
    <source>
        <strain evidence="1 2">MA-22A</strain>
        <plasmid evidence="2">Plasmid pMaq22A_3p DNA</plasmid>
    </source>
</reference>
<organism evidence="1 2">
    <name type="scientific">Methylobacterium aquaticum</name>
    <dbReference type="NCBI Taxonomy" id="270351"/>
    <lineage>
        <taxon>Bacteria</taxon>
        <taxon>Pseudomonadati</taxon>
        <taxon>Pseudomonadota</taxon>
        <taxon>Alphaproteobacteria</taxon>
        <taxon>Hyphomicrobiales</taxon>
        <taxon>Methylobacteriaceae</taxon>
        <taxon>Methylobacterium</taxon>
    </lineage>
</organism>
<dbReference type="AlphaFoldDB" id="A0A0C6FXM4"/>
<dbReference type="Proteomes" id="UP000061432">
    <property type="component" value="Plasmid pMaq22A_3p"/>
</dbReference>
<evidence type="ECO:0000313" key="1">
    <source>
        <dbReference type="EMBL" id="BAQ50319.1"/>
    </source>
</evidence>